<dbReference type="Pfam" id="PF00015">
    <property type="entry name" value="MCPsignal"/>
    <property type="match status" value="1"/>
</dbReference>
<sequence>MSRNLRIGVRTSVAFGFLGLIILALGLFSVSQLSKLNTITDVLTEHRMPAIATVNDMRRDILLMQLRIAQLSDADTQQQMDKIVQDINSISANYDKSEQKMQQYSSSSESQAIYRNVVQLNDDFLATLPRLYELSVIGNMEPATDYREEVVSIAATVLKNAIDEYSRFQRERAEQENNSATENYQSSKVWMIGGIVASLVVMVLLAFFYTRSLVTPLRRAVTIAQTIATGDLTQRFSDDHRDEAADMMRALTDMQNQLKEAMSLISDSSQQLATTSEELSAVTKQSSSTIEQQSDQVNLAATAVSELTSAIDEVARSANSASNNAEVVDSKTQQGKVKIVETISTVDTLKNEIQLSEQSVIALADSIRQISSVLDVIRNIADQTNLLALNAAIEAARAGENGRGFAVVADEVRALAHRTQTSTKDIEVMIAEVGAETDKAVQNMHNSNEMASSTLNVANAAGAAFEEISSLISSINDQNATIASAAEEQSTVAREVDQNLVHIRDLSMQTSAGADQTSASSTELAKLAEHLNQLVKRFKF</sequence>
<reference evidence="9" key="1">
    <citation type="submission" date="2021-06" db="EMBL/GenBank/DDBJ databases">
        <title>Vibrio nov. sp., novel gut bacterium isolated from Yellow Sea oyster.</title>
        <authorList>
            <person name="Muhammad N."/>
            <person name="Nguyen T.H."/>
            <person name="Lee Y.-J."/>
            <person name="Ko J."/>
            <person name="Kim S.-G."/>
        </authorList>
    </citation>
    <scope>NUCLEOTIDE SEQUENCE</scope>
    <source>
        <strain evidence="9">OG9-811</strain>
    </source>
</reference>
<dbReference type="AlphaFoldDB" id="A0A975UBU8"/>
<dbReference type="EMBL" id="CP076643">
    <property type="protein sequence ID" value="QXO18910.1"/>
    <property type="molecule type" value="Genomic_DNA"/>
</dbReference>
<gene>
    <name evidence="9" type="ORF">KNV97_11870</name>
</gene>
<comment type="similarity">
    <text evidence="3">Belongs to the methyl-accepting chemotaxis (MCP) protein family.</text>
</comment>
<dbReference type="GO" id="GO:0016020">
    <property type="term" value="C:membrane"/>
    <property type="evidence" value="ECO:0007669"/>
    <property type="project" value="UniProtKB-SubCell"/>
</dbReference>
<feature type="domain" description="Methyl-accepting transducer" evidence="7">
    <location>
        <begin position="268"/>
        <end position="504"/>
    </location>
</feature>
<evidence type="ECO:0000256" key="3">
    <source>
        <dbReference type="ARBA" id="ARBA00029447"/>
    </source>
</evidence>
<accession>A0A975UBU8</accession>
<evidence type="ECO:0000313" key="10">
    <source>
        <dbReference type="Proteomes" id="UP000694232"/>
    </source>
</evidence>
<feature type="transmembrane region" description="Helical" evidence="6">
    <location>
        <begin position="12"/>
        <end position="30"/>
    </location>
</feature>
<dbReference type="PROSITE" id="PS50111">
    <property type="entry name" value="CHEMOTAXIS_TRANSDUC_2"/>
    <property type="match status" value="1"/>
</dbReference>
<name>A0A975UBU8_9VIBR</name>
<evidence type="ECO:0000259" key="7">
    <source>
        <dbReference type="PROSITE" id="PS50111"/>
    </source>
</evidence>
<keyword evidence="6" id="KW-1133">Transmembrane helix</keyword>
<feature type="domain" description="HAMP" evidence="8">
    <location>
        <begin position="211"/>
        <end position="263"/>
    </location>
</feature>
<dbReference type="RefSeq" id="WP_218563204.1">
    <property type="nucleotide sequence ID" value="NZ_CP076643.1"/>
</dbReference>
<evidence type="ECO:0000256" key="6">
    <source>
        <dbReference type="SAM" id="Phobius"/>
    </source>
</evidence>
<dbReference type="InterPro" id="IPR003660">
    <property type="entry name" value="HAMP_dom"/>
</dbReference>
<evidence type="ECO:0000256" key="4">
    <source>
        <dbReference type="PROSITE-ProRule" id="PRU00284"/>
    </source>
</evidence>
<dbReference type="InterPro" id="IPR004089">
    <property type="entry name" value="MCPsignal_dom"/>
</dbReference>
<organism evidence="9 10">
    <name type="scientific">Vibrio ostreae</name>
    <dbReference type="NCBI Taxonomy" id="2841925"/>
    <lineage>
        <taxon>Bacteria</taxon>
        <taxon>Pseudomonadati</taxon>
        <taxon>Pseudomonadota</taxon>
        <taxon>Gammaproteobacteria</taxon>
        <taxon>Vibrionales</taxon>
        <taxon>Vibrionaceae</taxon>
        <taxon>Vibrio</taxon>
    </lineage>
</organism>
<dbReference type="Pfam" id="PF00672">
    <property type="entry name" value="HAMP"/>
    <property type="match status" value="1"/>
</dbReference>
<dbReference type="CDD" id="cd11386">
    <property type="entry name" value="MCP_signal"/>
    <property type="match status" value="1"/>
</dbReference>
<dbReference type="CDD" id="cd06225">
    <property type="entry name" value="HAMP"/>
    <property type="match status" value="1"/>
</dbReference>
<keyword evidence="6" id="KW-0812">Transmembrane</keyword>
<evidence type="ECO:0000313" key="9">
    <source>
        <dbReference type="EMBL" id="QXO18910.1"/>
    </source>
</evidence>
<comment type="subcellular location">
    <subcellularLocation>
        <location evidence="1">Membrane</location>
    </subcellularLocation>
</comment>
<keyword evidence="5" id="KW-0175">Coiled coil</keyword>
<keyword evidence="2 4" id="KW-0807">Transducer</keyword>
<evidence type="ECO:0000256" key="2">
    <source>
        <dbReference type="ARBA" id="ARBA00023224"/>
    </source>
</evidence>
<dbReference type="PANTHER" id="PTHR32089">
    <property type="entry name" value="METHYL-ACCEPTING CHEMOTAXIS PROTEIN MCPB"/>
    <property type="match status" value="1"/>
</dbReference>
<dbReference type="GO" id="GO:0007165">
    <property type="term" value="P:signal transduction"/>
    <property type="evidence" value="ECO:0007669"/>
    <property type="project" value="UniProtKB-KW"/>
</dbReference>
<protein>
    <submittedName>
        <fullName evidence="9">Methyl-accepting chemotaxis protein</fullName>
    </submittedName>
</protein>
<evidence type="ECO:0000256" key="5">
    <source>
        <dbReference type="SAM" id="Coils"/>
    </source>
</evidence>
<dbReference type="SMART" id="SM00304">
    <property type="entry name" value="HAMP"/>
    <property type="match status" value="1"/>
</dbReference>
<dbReference type="PANTHER" id="PTHR32089:SF120">
    <property type="entry name" value="METHYL-ACCEPTING CHEMOTAXIS PROTEIN TLPQ"/>
    <property type="match status" value="1"/>
</dbReference>
<keyword evidence="6" id="KW-0472">Membrane</keyword>
<evidence type="ECO:0000256" key="1">
    <source>
        <dbReference type="ARBA" id="ARBA00004370"/>
    </source>
</evidence>
<evidence type="ECO:0000259" key="8">
    <source>
        <dbReference type="PROSITE" id="PS50885"/>
    </source>
</evidence>
<proteinExistence type="inferred from homology"/>
<dbReference type="GO" id="GO:0006935">
    <property type="term" value="P:chemotaxis"/>
    <property type="evidence" value="ECO:0007669"/>
    <property type="project" value="UniProtKB-ARBA"/>
</dbReference>
<feature type="transmembrane region" description="Helical" evidence="6">
    <location>
        <begin position="189"/>
        <end position="209"/>
    </location>
</feature>
<dbReference type="Pfam" id="PF12729">
    <property type="entry name" value="4HB_MCP_1"/>
    <property type="match status" value="1"/>
</dbReference>
<dbReference type="InterPro" id="IPR024478">
    <property type="entry name" value="HlyB_4HB_MCP"/>
</dbReference>
<dbReference type="KEGG" id="vos:KNV97_11870"/>
<dbReference type="PROSITE" id="PS50885">
    <property type="entry name" value="HAMP"/>
    <property type="match status" value="1"/>
</dbReference>
<dbReference type="SMART" id="SM00283">
    <property type="entry name" value="MA"/>
    <property type="match status" value="1"/>
</dbReference>
<dbReference type="FunFam" id="1.10.287.950:FF:000001">
    <property type="entry name" value="Methyl-accepting chemotaxis sensory transducer"/>
    <property type="match status" value="1"/>
</dbReference>
<keyword evidence="10" id="KW-1185">Reference proteome</keyword>
<feature type="coiled-coil region" evidence="5">
    <location>
        <begin position="237"/>
        <end position="271"/>
    </location>
</feature>
<dbReference type="Proteomes" id="UP000694232">
    <property type="component" value="Chromosome 1"/>
</dbReference>